<dbReference type="AlphaFoldDB" id="A0A059KQR7"/>
<dbReference type="EMBL" id="AZRA01000025">
    <property type="protein sequence ID" value="KDB53448.1"/>
    <property type="molecule type" value="Genomic_DNA"/>
</dbReference>
<comment type="similarity">
    <text evidence="1">Belongs to the glycosyltransferase 2 family.</text>
</comment>
<dbReference type="Proteomes" id="UP000026714">
    <property type="component" value="Unassembled WGS sequence"/>
</dbReference>
<dbReference type="SUPFAM" id="SSF53448">
    <property type="entry name" value="Nucleotide-diphospho-sugar transferases"/>
    <property type="match status" value="1"/>
</dbReference>
<feature type="domain" description="Glycosyltransferase 2-like" evidence="4">
    <location>
        <begin position="6"/>
        <end position="133"/>
    </location>
</feature>
<dbReference type="PANTHER" id="PTHR43179">
    <property type="entry name" value="RHAMNOSYLTRANSFERASE WBBL"/>
    <property type="match status" value="1"/>
</dbReference>
<sequence>MSSRYTIVIPVLNQWRYTAMCLDSLQAQGVRPADILVIDNASTDETPARLAERAAKDGLGALTNRVNLGCGGAWTQGALLARESDWVVLLNNDVLAGPRAIDAMLDAAEAQGLKVVSPALLEGAEDYGFAAFAPEYLLKMAGTARRGWFHGVCFAVHRSVFEAIGFPDTDRRLGGHEDMEYLVRCLRAGIAVGTVGDAVFHHFGSITQKAMKKESGAKSLGDRHYFYSRLGMGWLARKRFKLERERQRRQWSIAENARCGHSLHMLRTEGQWRSV</sequence>
<evidence type="ECO:0000256" key="3">
    <source>
        <dbReference type="ARBA" id="ARBA00022679"/>
    </source>
</evidence>
<evidence type="ECO:0000256" key="2">
    <source>
        <dbReference type="ARBA" id="ARBA00022676"/>
    </source>
</evidence>
<dbReference type="Gene3D" id="3.90.550.10">
    <property type="entry name" value="Spore Coat Polysaccharide Biosynthesis Protein SpsA, Chain A"/>
    <property type="match status" value="1"/>
</dbReference>
<gene>
    <name evidence="5" type="ORF">X805_10330</name>
</gene>
<evidence type="ECO:0000313" key="5">
    <source>
        <dbReference type="EMBL" id="KDB53448.1"/>
    </source>
</evidence>
<dbReference type="PATRIC" id="fig|1286631.3.peg.1020"/>
<accession>A0A059KQR7</accession>
<dbReference type="eggNOG" id="COG1216">
    <property type="taxonomic scope" value="Bacteria"/>
</dbReference>
<dbReference type="PANTHER" id="PTHR43179:SF12">
    <property type="entry name" value="GALACTOFURANOSYLTRANSFERASE GLFT2"/>
    <property type="match status" value="1"/>
</dbReference>
<dbReference type="Pfam" id="PF00535">
    <property type="entry name" value="Glycos_transf_2"/>
    <property type="match status" value="1"/>
</dbReference>
<proteinExistence type="inferred from homology"/>
<evidence type="ECO:0000256" key="1">
    <source>
        <dbReference type="ARBA" id="ARBA00006739"/>
    </source>
</evidence>
<dbReference type="InterPro" id="IPR029044">
    <property type="entry name" value="Nucleotide-diphossugar_trans"/>
</dbReference>
<evidence type="ECO:0000313" key="6">
    <source>
        <dbReference type="Proteomes" id="UP000026714"/>
    </source>
</evidence>
<protein>
    <submittedName>
        <fullName evidence="5">Glycosyl transferase, family 2</fullName>
    </submittedName>
</protein>
<organism evidence="5 6">
    <name type="scientific">Sphaerotilus natans subsp. natans DSM 6575</name>
    <dbReference type="NCBI Taxonomy" id="1286631"/>
    <lineage>
        <taxon>Bacteria</taxon>
        <taxon>Pseudomonadati</taxon>
        <taxon>Pseudomonadota</taxon>
        <taxon>Betaproteobacteria</taxon>
        <taxon>Burkholderiales</taxon>
        <taxon>Sphaerotilaceae</taxon>
        <taxon>Sphaerotilus</taxon>
    </lineage>
</organism>
<dbReference type="GO" id="GO:0016757">
    <property type="term" value="F:glycosyltransferase activity"/>
    <property type="evidence" value="ECO:0007669"/>
    <property type="project" value="UniProtKB-KW"/>
</dbReference>
<dbReference type="STRING" id="34103.SAMN05421778_108110"/>
<dbReference type="RefSeq" id="WP_051631639.1">
    <property type="nucleotide sequence ID" value="NZ_AZRA01000025.1"/>
</dbReference>
<evidence type="ECO:0000259" key="4">
    <source>
        <dbReference type="Pfam" id="PF00535"/>
    </source>
</evidence>
<name>A0A059KQR7_9BURK</name>
<reference evidence="5 6" key="1">
    <citation type="journal article" date="2014" name="FEMS Microbiol. Ecol.">
        <title>Sphaerotilus natans encrusted with nanoball-shaped Fe(III) oxide minerals formed by nitrate-reducing mixotrophic Fe(II) oxidation.</title>
        <authorList>
            <person name="Park S."/>
            <person name="Kim D.H."/>
            <person name="Lee J.H."/>
            <person name="Hur H.G."/>
        </authorList>
    </citation>
    <scope>NUCLEOTIDE SEQUENCE [LARGE SCALE GENOMIC DNA]</scope>
    <source>
        <strain evidence="5 6">DSM 6575</strain>
    </source>
</reference>
<keyword evidence="3 5" id="KW-0808">Transferase</keyword>
<keyword evidence="6" id="KW-1185">Reference proteome</keyword>
<dbReference type="InterPro" id="IPR001173">
    <property type="entry name" value="Glyco_trans_2-like"/>
</dbReference>
<keyword evidence="2" id="KW-0328">Glycosyltransferase</keyword>
<comment type="caution">
    <text evidence="5">The sequence shown here is derived from an EMBL/GenBank/DDBJ whole genome shotgun (WGS) entry which is preliminary data.</text>
</comment>